<organism evidence="1 2">
    <name type="scientific">Romanomermis culicivorax</name>
    <name type="common">Nematode worm</name>
    <dbReference type="NCBI Taxonomy" id="13658"/>
    <lineage>
        <taxon>Eukaryota</taxon>
        <taxon>Metazoa</taxon>
        <taxon>Ecdysozoa</taxon>
        <taxon>Nematoda</taxon>
        <taxon>Enoplea</taxon>
        <taxon>Dorylaimia</taxon>
        <taxon>Mermithida</taxon>
        <taxon>Mermithoidea</taxon>
        <taxon>Mermithidae</taxon>
        <taxon>Romanomermis</taxon>
    </lineage>
</organism>
<sequence length="67" mass="7391">MNDVFMKPTDMQNINVDKAVQLKLKSRNAALFGIPESGTVPDLKVVRCLLSMPSDDNNFEPITPTAI</sequence>
<keyword evidence="1" id="KW-1185">Reference proteome</keyword>
<evidence type="ECO:0000313" key="2">
    <source>
        <dbReference type="WBParaSite" id="nRc.2.0.1.t47906-RA"/>
    </source>
</evidence>
<proteinExistence type="predicted"/>
<accession>A0A915LDK2</accession>
<dbReference type="WBParaSite" id="nRc.2.0.1.t47906-RA">
    <property type="protein sequence ID" value="nRc.2.0.1.t47906-RA"/>
    <property type="gene ID" value="nRc.2.0.1.g47906"/>
</dbReference>
<reference evidence="2" key="1">
    <citation type="submission" date="2022-11" db="UniProtKB">
        <authorList>
            <consortium name="WormBaseParasite"/>
        </authorList>
    </citation>
    <scope>IDENTIFICATION</scope>
</reference>
<protein>
    <submittedName>
        <fullName evidence="2">Uncharacterized protein</fullName>
    </submittedName>
</protein>
<name>A0A915LDK2_ROMCU</name>
<dbReference type="Proteomes" id="UP000887565">
    <property type="component" value="Unplaced"/>
</dbReference>
<evidence type="ECO:0000313" key="1">
    <source>
        <dbReference type="Proteomes" id="UP000887565"/>
    </source>
</evidence>
<dbReference type="AlphaFoldDB" id="A0A915LDK2"/>